<dbReference type="GO" id="GO:0005930">
    <property type="term" value="C:axoneme"/>
    <property type="evidence" value="ECO:0007669"/>
    <property type="project" value="UniProtKB-SubCell"/>
</dbReference>
<proteinExistence type="predicted"/>
<dbReference type="EMBL" id="JADXDR010000230">
    <property type="protein sequence ID" value="KAI7835750.1"/>
    <property type="molecule type" value="Genomic_DNA"/>
</dbReference>
<dbReference type="Pfam" id="PF25019">
    <property type="entry name" value="LRR_R13L1-DRL21"/>
    <property type="match status" value="1"/>
</dbReference>
<dbReference type="Gene3D" id="3.80.10.10">
    <property type="entry name" value="Ribonuclease Inhibitor"/>
    <property type="match status" value="1"/>
</dbReference>
<dbReference type="AlphaFoldDB" id="A0AAD5DD13"/>
<dbReference type="InterPro" id="IPR056789">
    <property type="entry name" value="LRR_R13L1-DRL21"/>
</dbReference>
<accession>A0AAD5DD13</accession>
<sequence>MPLVCSRFRRLLQQPGSWQEVSFTERRMAALAEELRMRLFLSWAHRISQGLRRLKIDIPADLDDDGNAVLLSDLSSVLGQAAPSLQLLELKCRYSLDARRLLPQLLQSQLRALTELHLLAEDRIEGLQLARLTALQRLNIVVDGDPPESFEPDSTLPPSITWLGLTPTPIVPEPGLVGVFSKAIPACVCALPQLRFLDISESRGLSGLQTALRHLTLLTGLALDHAGLPDLPEEMTGLQHLRLLSLHGTFSWDDVDDEMQQPINLTALSPLKHLRVLSISESFRLITLPPAVVGLTRLKALHLEKCPALEGLPANLLLPHLAMLSIDWHVLFLSHAVVARQPKLQQLLLGSMHCALDQAFVPARRTQEELAAVEASLQRCTALTTLSVIVYAGPDSGLTMDCASLMLRLPRSCPNLQLQPLDAFSFFLTDSEQLAEGD</sequence>
<dbReference type="SUPFAM" id="SSF52058">
    <property type="entry name" value="L domain-like"/>
    <property type="match status" value="1"/>
</dbReference>
<evidence type="ECO:0000313" key="4">
    <source>
        <dbReference type="Proteomes" id="UP001205105"/>
    </source>
</evidence>
<comment type="caution">
    <text evidence="3">The sequence shown here is derived from an EMBL/GenBank/DDBJ whole genome shotgun (WGS) entry which is preliminary data.</text>
</comment>
<gene>
    <name evidence="3" type="ORF">COHA_010355</name>
</gene>
<dbReference type="InterPro" id="IPR050715">
    <property type="entry name" value="LRR-SigEffector_domain"/>
</dbReference>
<reference evidence="3" key="1">
    <citation type="submission" date="2020-11" db="EMBL/GenBank/DDBJ databases">
        <title>Chlorella ohadii genome sequencing and assembly.</title>
        <authorList>
            <person name="Murik O."/>
            <person name="Treves H."/>
            <person name="Kedem I."/>
            <person name="Shotland Y."/>
            <person name="Kaplan A."/>
        </authorList>
    </citation>
    <scope>NUCLEOTIDE SEQUENCE</scope>
    <source>
        <strain evidence="3">1</strain>
    </source>
</reference>
<protein>
    <recommendedName>
        <fullName evidence="2">R13L1/DRL21-like LRR repeat region domain-containing protein</fullName>
    </recommendedName>
</protein>
<organism evidence="3 4">
    <name type="scientific">Chlorella ohadii</name>
    <dbReference type="NCBI Taxonomy" id="2649997"/>
    <lineage>
        <taxon>Eukaryota</taxon>
        <taxon>Viridiplantae</taxon>
        <taxon>Chlorophyta</taxon>
        <taxon>core chlorophytes</taxon>
        <taxon>Trebouxiophyceae</taxon>
        <taxon>Chlorellales</taxon>
        <taxon>Chlorellaceae</taxon>
        <taxon>Chlorella clade</taxon>
        <taxon>Chlorella</taxon>
    </lineage>
</organism>
<keyword evidence="4" id="KW-1185">Reference proteome</keyword>
<evidence type="ECO:0000259" key="2">
    <source>
        <dbReference type="Pfam" id="PF25019"/>
    </source>
</evidence>
<dbReference type="PANTHER" id="PTHR45752">
    <property type="entry name" value="LEUCINE-RICH REPEAT-CONTAINING"/>
    <property type="match status" value="1"/>
</dbReference>
<dbReference type="PANTHER" id="PTHR45752:SF187">
    <property type="entry name" value="LEUCINE-RICH REPEAT AND IQ DOMAIN-CONTAINING PROTEIN 4"/>
    <property type="match status" value="1"/>
</dbReference>
<comment type="subcellular location">
    <subcellularLocation>
        <location evidence="1">Cytoplasm</location>
        <location evidence="1">Cytoskeleton</location>
        <location evidence="1">Cilium axoneme</location>
    </subcellularLocation>
</comment>
<evidence type="ECO:0000313" key="3">
    <source>
        <dbReference type="EMBL" id="KAI7835750.1"/>
    </source>
</evidence>
<dbReference type="InterPro" id="IPR032675">
    <property type="entry name" value="LRR_dom_sf"/>
</dbReference>
<evidence type="ECO:0000256" key="1">
    <source>
        <dbReference type="ARBA" id="ARBA00004430"/>
    </source>
</evidence>
<dbReference type="Proteomes" id="UP001205105">
    <property type="component" value="Unassembled WGS sequence"/>
</dbReference>
<name>A0AAD5DD13_9CHLO</name>
<feature type="domain" description="R13L1/DRL21-like LRR repeat region" evidence="2">
    <location>
        <begin position="239"/>
        <end position="327"/>
    </location>
</feature>